<name>A0AA97PK20_PYRO3</name>
<gene>
    <name evidence="1" type="ORF">OOU_Y34scaffold00590g61</name>
</gene>
<proteinExistence type="predicted"/>
<dbReference type="EMBL" id="JH794014">
    <property type="protein sequence ID" value="ELQ37547.1"/>
    <property type="molecule type" value="Genomic_DNA"/>
</dbReference>
<evidence type="ECO:0000313" key="1">
    <source>
        <dbReference type="EMBL" id="ELQ37547.1"/>
    </source>
</evidence>
<reference evidence="1" key="1">
    <citation type="journal article" date="2012" name="PLoS Genet.">
        <title>Comparative analysis of the genomes of two field isolates of the rice blast fungus Magnaporthe oryzae.</title>
        <authorList>
            <person name="Xue M."/>
            <person name="Yang J."/>
            <person name="Li Z."/>
            <person name="Hu S."/>
            <person name="Yao N."/>
            <person name="Dean R.A."/>
            <person name="Zhao W."/>
            <person name="Shen M."/>
            <person name="Zhang H."/>
            <person name="Li C."/>
            <person name="Liu L."/>
            <person name="Cao L."/>
            <person name="Xu X."/>
            <person name="Xing Y."/>
            <person name="Hsiang T."/>
            <person name="Zhang Z."/>
            <person name="Xu J.R."/>
            <person name="Peng Y.L."/>
        </authorList>
    </citation>
    <scope>NUCLEOTIDE SEQUENCE</scope>
    <source>
        <strain evidence="1">Y34</strain>
    </source>
</reference>
<protein>
    <submittedName>
        <fullName evidence="1">Uncharacterized protein</fullName>
    </submittedName>
</protein>
<dbReference type="AlphaFoldDB" id="A0AA97PK20"/>
<organism evidence="1">
    <name type="scientific">Pyricularia oryzae (strain Y34)</name>
    <name type="common">Rice blast fungus</name>
    <name type="synonym">Magnaporthe oryzae</name>
    <dbReference type="NCBI Taxonomy" id="1143189"/>
    <lineage>
        <taxon>Eukaryota</taxon>
        <taxon>Fungi</taxon>
        <taxon>Dikarya</taxon>
        <taxon>Ascomycota</taxon>
        <taxon>Pezizomycotina</taxon>
        <taxon>Sordariomycetes</taxon>
        <taxon>Sordariomycetidae</taxon>
        <taxon>Magnaporthales</taxon>
        <taxon>Pyriculariaceae</taxon>
        <taxon>Pyricularia</taxon>
    </lineage>
</organism>
<sequence length="31" mass="3275">MPRDTSASSPSSNAAHARLQAYWEGGALKVD</sequence>
<dbReference type="Proteomes" id="UP000011086">
    <property type="component" value="Unassembled WGS sequence"/>
</dbReference>
<accession>A0AA97PK20</accession>